<dbReference type="Pfam" id="PF07596">
    <property type="entry name" value="SBP_bac_10"/>
    <property type="match status" value="1"/>
</dbReference>
<dbReference type="Gene3D" id="3.30.700.10">
    <property type="entry name" value="Glycoprotein, Type 4 Pilin"/>
    <property type="match status" value="1"/>
</dbReference>
<dbReference type="NCBIfam" id="TIGR04294">
    <property type="entry name" value="pre_pil_HX9DG"/>
    <property type="match status" value="1"/>
</dbReference>
<dbReference type="InterPro" id="IPR045584">
    <property type="entry name" value="Pilin-like"/>
</dbReference>
<feature type="transmembrane region" description="Helical" evidence="1">
    <location>
        <begin position="78"/>
        <end position="103"/>
    </location>
</feature>
<keyword evidence="1" id="KW-1133">Transmembrane helix</keyword>
<evidence type="ECO:0000313" key="3">
    <source>
        <dbReference type="EMBL" id="GAA5507056.1"/>
    </source>
</evidence>
<protein>
    <recommendedName>
        <fullName evidence="2">DUF1559 domain-containing protein</fullName>
    </recommendedName>
</protein>
<dbReference type="InterPro" id="IPR011453">
    <property type="entry name" value="DUF1559"/>
</dbReference>
<gene>
    <name evidence="3" type="ORF">Rcae01_02510</name>
</gene>
<dbReference type="SUPFAM" id="SSF54523">
    <property type="entry name" value="Pili subunits"/>
    <property type="match status" value="1"/>
</dbReference>
<dbReference type="EMBL" id="BAABRO010000004">
    <property type="protein sequence ID" value="GAA5507056.1"/>
    <property type="molecule type" value="Genomic_DNA"/>
</dbReference>
<comment type="caution">
    <text evidence="3">The sequence shown here is derived from an EMBL/GenBank/DDBJ whole genome shotgun (WGS) entry which is preliminary data.</text>
</comment>
<keyword evidence="1" id="KW-0472">Membrane</keyword>
<evidence type="ECO:0000256" key="1">
    <source>
        <dbReference type="SAM" id="Phobius"/>
    </source>
</evidence>
<dbReference type="PANTHER" id="PTHR30093:SF2">
    <property type="entry name" value="TYPE II SECRETION SYSTEM PROTEIN H"/>
    <property type="match status" value="1"/>
</dbReference>
<evidence type="ECO:0000313" key="4">
    <source>
        <dbReference type="Proteomes" id="UP001416858"/>
    </source>
</evidence>
<dbReference type="Proteomes" id="UP001416858">
    <property type="component" value="Unassembled WGS sequence"/>
</dbReference>
<organism evidence="3 4">
    <name type="scientific">Novipirellula caenicola</name>
    <dbReference type="NCBI Taxonomy" id="1536901"/>
    <lineage>
        <taxon>Bacteria</taxon>
        <taxon>Pseudomonadati</taxon>
        <taxon>Planctomycetota</taxon>
        <taxon>Planctomycetia</taxon>
        <taxon>Pirellulales</taxon>
        <taxon>Pirellulaceae</taxon>
        <taxon>Novipirellula</taxon>
    </lineage>
</organism>
<accession>A0ABP9VQI8</accession>
<name>A0ABP9VQI8_9BACT</name>
<reference evidence="3 4" key="1">
    <citation type="submission" date="2024-02" db="EMBL/GenBank/DDBJ databases">
        <title>Rhodopirellula caenicola NBRC 110016.</title>
        <authorList>
            <person name="Ichikawa N."/>
            <person name="Katano-Makiyama Y."/>
            <person name="Hidaka K."/>
        </authorList>
    </citation>
    <scope>NUCLEOTIDE SEQUENCE [LARGE SCALE GENOMIC DNA]</scope>
    <source>
        <strain evidence="3 4">NBRC 110016</strain>
    </source>
</reference>
<evidence type="ECO:0000259" key="2">
    <source>
        <dbReference type="Pfam" id="PF07596"/>
    </source>
</evidence>
<proteinExistence type="predicted"/>
<dbReference type="PANTHER" id="PTHR30093">
    <property type="entry name" value="GENERAL SECRETION PATHWAY PROTEIN G"/>
    <property type="match status" value="1"/>
</dbReference>
<dbReference type="RefSeq" id="WP_345683942.1">
    <property type="nucleotide sequence ID" value="NZ_BAABRO010000004.1"/>
</dbReference>
<keyword evidence="4" id="KW-1185">Reference proteome</keyword>
<feature type="domain" description="DUF1559" evidence="2">
    <location>
        <begin position="104"/>
        <end position="358"/>
    </location>
</feature>
<keyword evidence="1" id="KW-0812">Transmembrane</keyword>
<sequence length="382" mass="42184">MGSSFLERDPVMGGTQMMIDNRQKSRDSASEDHCSHFHCFVTHCLAPHCLASHCSVTHRSVTHCSVTHRGWRRSPHRLGFTLVELLVVIGTIGVLVGLLLPAVQASRESARQTQCLNHLKQIGLAVQNFHAQRNELPPSRNYDHYTSWAFLLLPHLEQAALSDEWDDSLKYYYQSDTARMTAIAPYFCPSRRDANLHSTQGDDILSPYETSGHVPGIVSDYACSAGHGPSGVWNWIYSNGAFVMGEGVTDPETVPDGNFAPPNAKLVTWKSRTRFASLSDGTSHTIIVGEKHVRPSRQGIAPEDGAIYNGDHPANFSRCGGPGYPLARFPTDRFQTNFGSYHVGGCNFVYADGSVHVIDVDISTDLLGRLTHRNDHQVIDAF</sequence>
<dbReference type="InterPro" id="IPR027558">
    <property type="entry name" value="Pre_pil_HX9DG_C"/>
</dbReference>